<protein>
    <submittedName>
        <fullName evidence="2">Transcription factor Opi1-domain-containing protein</fullName>
    </submittedName>
</protein>
<feature type="region of interest" description="Disordered" evidence="1">
    <location>
        <begin position="387"/>
        <end position="421"/>
    </location>
</feature>
<evidence type="ECO:0000313" key="3">
    <source>
        <dbReference type="Proteomes" id="UP001302126"/>
    </source>
</evidence>
<feature type="compositionally biased region" description="Polar residues" evidence="1">
    <location>
        <begin position="109"/>
        <end position="120"/>
    </location>
</feature>
<feature type="region of interest" description="Disordered" evidence="1">
    <location>
        <begin position="618"/>
        <end position="647"/>
    </location>
</feature>
<reference evidence="2" key="1">
    <citation type="journal article" date="2023" name="Mol. Phylogenet. Evol.">
        <title>Genome-scale phylogeny and comparative genomics of the fungal order Sordariales.</title>
        <authorList>
            <person name="Hensen N."/>
            <person name="Bonometti L."/>
            <person name="Westerberg I."/>
            <person name="Brannstrom I.O."/>
            <person name="Guillou S."/>
            <person name="Cros-Aarteil S."/>
            <person name="Calhoun S."/>
            <person name="Haridas S."/>
            <person name="Kuo A."/>
            <person name="Mondo S."/>
            <person name="Pangilinan J."/>
            <person name="Riley R."/>
            <person name="LaButti K."/>
            <person name="Andreopoulos B."/>
            <person name="Lipzen A."/>
            <person name="Chen C."/>
            <person name="Yan M."/>
            <person name="Daum C."/>
            <person name="Ng V."/>
            <person name="Clum A."/>
            <person name="Steindorff A."/>
            <person name="Ohm R.A."/>
            <person name="Martin F."/>
            <person name="Silar P."/>
            <person name="Natvig D.O."/>
            <person name="Lalanne C."/>
            <person name="Gautier V."/>
            <person name="Ament-Velasquez S.L."/>
            <person name="Kruys A."/>
            <person name="Hutchinson M.I."/>
            <person name="Powell A.J."/>
            <person name="Barry K."/>
            <person name="Miller A.N."/>
            <person name="Grigoriev I.V."/>
            <person name="Debuchy R."/>
            <person name="Gladieux P."/>
            <person name="Hiltunen Thoren M."/>
            <person name="Johannesson H."/>
        </authorList>
    </citation>
    <scope>NUCLEOTIDE SEQUENCE</scope>
    <source>
        <strain evidence="2">PSN309</strain>
    </source>
</reference>
<dbReference type="Proteomes" id="UP001302126">
    <property type="component" value="Unassembled WGS sequence"/>
</dbReference>
<accession>A0AAN6WT99</accession>
<feature type="region of interest" description="Disordered" evidence="1">
    <location>
        <begin position="330"/>
        <end position="364"/>
    </location>
</feature>
<organism evidence="2 3">
    <name type="scientific">Podospora australis</name>
    <dbReference type="NCBI Taxonomy" id="1536484"/>
    <lineage>
        <taxon>Eukaryota</taxon>
        <taxon>Fungi</taxon>
        <taxon>Dikarya</taxon>
        <taxon>Ascomycota</taxon>
        <taxon>Pezizomycotina</taxon>
        <taxon>Sordariomycetes</taxon>
        <taxon>Sordariomycetidae</taxon>
        <taxon>Sordariales</taxon>
        <taxon>Podosporaceae</taxon>
        <taxon>Podospora</taxon>
    </lineage>
</organism>
<dbReference type="EMBL" id="MU864437">
    <property type="protein sequence ID" value="KAK4185907.1"/>
    <property type="molecule type" value="Genomic_DNA"/>
</dbReference>
<feature type="compositionally biased region" description="Basic and acidic residues" evidence="1">
    <location>
        <begin position="482"/>
        <end position="503"/>
    </location>
</feature>
<dbReference type="PANTHER" id="PTHR38406:SF1">
    <property type="entry name" value="TRANSCRIPTIONAL REPRESSOR OPI1"/>
    <property type="match status" value="1"/>
</dbReference>
<reference evidence="2" key="2">
    <citation type="submission" date="2023-05" db="EMBL/GenBank/DDBJ databases">
        <authorList>
            <consortium name="Lawrence Berkeley National Laboratory"/>
            <person name="Steindorff A."/>
            <person name="Hensen N."/>
            <person name="Bonometti L."/>
            <person name="Westerberg I."/>
            <person name="Brannstrom I.O."/>
            <person name="Guillou S."/>
            <person name="Cros-Aarteil S."/>
            <person name="Calhoun S."/>
            <person name="Haridas S."/>
            <person name="Kuo A."/>
            <person name="Mondo S."/>
            <person name="Pangilinan J."/>
            <person name="Riley R."/>
            <person name="Labutti K."/>
            <person name="Andreopoulos B."/>
            <person name="Lipzen A."/>
            <person name="Chen C."/>
            <person name="Yanf M."/>
            <person name="Daum C."/>
            <person name="Ng V."/>
            <person name="Clum A."/>
            <person name="Ohm R."/>
            <person name="Martin F."/>
            <person name="Silar P."/>
            <person name="Natvig D."/>
            <person name="Lalanne C."/>
            <person name="Gautier V."/>
            <person name="Ament-Velasquez S.L."/>
            <person name="Kruys A."/>
            <person name="Hutchinson M.I."/>
            <person name="Powell A.J."/>
            <person name="Barry K."/>
            <person name="Miller A.N."/>
            <person name="Grigoriev I.V."/>
            <person name="Debuchy R."/>
            <person name="Gladieux P."/>
            <person name="Thoren M.H."/>
            <person name="Johannesson H."/>
        </authorList>
    </citation>
    <scope>NUCLEOTIDE SEQUENCE</scope>
    <source>
        <strain evidence="2">PSN309</strain>
    </source>
</reference>
<feature type="compositionally biased region" description="Low complexity" evidence="1">
    <location>
        <begin position="15"/>
        <end position="26"/>
    </location>
</feature>
<comment type="caution">
    <text evidence="2">The sequence shown here is derived from an EMBL/GenBank/DDBJ whole genome shotgun (WGS) entry which is preliminary data.</text>
</comment>
<keyword evidence="3" id="KW-1185">Reference proteome</keyword>
<feature type="compositionally biased region" description="Polar residues" evidence="1">
    <location>
        <begin position="40"/>
        <end position="53"/>
    </location>
</feature>
<dbReference type="GO" id="GO:0005783">
    <property type="term" value="C:endoplasmic reticulum"/>
    <property type="evidence" value="ECO:0007669"/>
    <property type="project" value="TreeGrafter"/>
</dbReference>
<name>A0AAN6WT99_9PEZI</name>
<feature type="compositionally biased region" description="Basic and acidic residues" evidence="1">
    <location>
        <begin position="341"/>
        <end position="350"/>
    </location>
</feature>
<evidence type="ECO:0000256" key="1">
    <source>
        <dbReference type="SAM" id="MobiDB-lite"/>
    </source>
</evidence>
<dbReference type="PANTHER" id="PTHR38406">
    <property type="entry name" value="TRANSCRIPTIONAL REPRESSOR OPI1"/>
    <property type="match status" value="1"/>
</dbReference>
<feature type="region of interest" description="Disordered" evidence="1">
    <location>
        <begin position="475"/>
        <end position="503"/>
    </location>
</feature>
<evidence type="ECO:0000313" key="2">
    <source>
        <dbReference type="EMBL" id="KAK4185907.1"/>
    </source>
</evidence>
<gene>
    <name evidence="2" type="ORF">QBC35DRAFT_516635</name>
</gene>
<dbReference type="GO" id="GO:0006357">
    <property type="term" value="P:regulation of transcription by RNA polymerase II"/>
    <property type="evidence" value="ECO:0007669"/>
    <property type="project" value="TreeGrafter"/>
</dbReference>
<dbReference type="GO" id="GO:0003714">
    <property type="term" value="F:transcription corepressor activity"/>
    <property type="evidence" value="ECO:0007669"/>
    <property type="project" value="InterPro"/>
</dbReference>
<proteinExistence type="predicted"/>
<feature type="compositionally biased region" description="Polar residues" evidence="1">
    <location>
        <begin position="192"/>
        <end position="203"/>
    </location>
</feature>
<dbReference type="InterPro" id="IPR013927">
    <property type="entry name" value="TF_Opi1_Ccg-8"/>
</dbReference>
<dbReference type="GO" id="GO:0008654">
    <property type="term" value="P:phospholipid biosynthetic process"/>
    <property type="evidence" value="ECO:0007669"/>
    <property type="project" value="TreeGrafter"/>
</dbReference>
<dbReference type="GO" id="GO:0030968">
    <property type="term" value="P:endoplasmic reticulum unfolded protein response"/>
    <property type="evidence" value="ECO:0007669"/>
    <property type="project" value="TreeGrafter"/>
</dbReference>
<feature type="compositionally biased region" description="Polar residues" evidence="1">
    <location>
        <begin position="619"/>
        <end position="631"/>
    </location>
</feature>
<dbReference type="GO" id="GO:0005634">
    <property type="term" value="C:nucleus"/>
    <property type="evidence" value="ECO:0007669"/>
    <property type="project" value="TreeGrafter"/>
</dbReference>
<sequence length="647" mass="69685">MSHMLAQPQQPPQAPLQSQSRPQSQATGTVLRYPDYPSPSMASTGSTNSSTMKVSPPPTLQLNVSLPPISLPPPQEPATSLPSFFDLSPTELPPIQQPHEKPAAGAGQSLPSLSSLTGSQVPRLPPITAPSEPVFSPLSTTSTATTATSSVGSVTPAAPRTHWPSTNPFSAYYTPSYVQSPEPPSMRMESPHGTSHQRATSVSLDDPGVRAAAEALGRLRTVDTMPHDHDAARNRTPERFQAGTPSYNKHNTNSQQNEPLLQLITTSYPSIAPFAPYLESASWACSTAYTHSKNYSPAAIKGGAEYIEDRVVKPVAKTVGRYGSHGLRWWLQKKPGRKQRQAPDSEDGRPGSKRRKAEQDDRDSAIAARVLADFDLTKDRRASVSTVDTLPAYDDQRSPAYTETDATDGQTTRHGAPPGAKYWVSTSSLRVAMQDESKRKIRALIKVLKNANGSLTNGLGDLTKAVEEYDRTLVPGGEDVNMEGHEKHDGHGGSNNDENKNRDKDNALLSSRISKLATSVRDTTLLSVAVVNKTAANALPDNVKDFITRHIMSLPKLTEEMCQRESPNVPCNSNGESTAVRRQAHSALALATVSLNVLSQISEALTATLEVAEGWCETQGRQQNSQPSSPLATYEPVGADGDINMSD</sequence>
<feature type="compositionally biased region" description="Low complexity" evidence="1">
    <location>
        <begin position="136"/>
        <end position="158"/>
    </location>
</feature>
<feature type="region of interest" description="Disordered" evidence="1">
    <location>
        <begin position="1"/>
        <end position="203"/>
    </location>
</feature>
<dbReference type="AlphaFoldDB" id="A0AAN6WT99"/>